<organism evidence="2 3">
    <name type="scientific">Papaver atlanticum</name>
    <dbReference type="NCBI Taxonomy" id="357466"/>
    <lineage>
        <taxon>Eukaryota</taxon>
        <taxon>Viridiplantae</taxon>
        <taxon>Streptophyta</taxon>
        <taxon>Embryophyta</taxon>
        <taxon>Tracheophyta</taxon>
        <taxon>Spermatophyta</taxon>
        <taxon>Magnoliopsida</taxon>
        <taxon>Ranunculales</taxon>
        <taxon>Papaveraceae</taxon>
        <taxon>Papaveroideae</taxon>
        <taxon>Papaver</taxon>
    </lineage>
</organism>
<evidence type="ECO:0000313" key="2">
    <source>
        <dbReference type="EMBL" id="KAI3943794.1"/>
    </source>
</evidence>
<dbReference type="EMBL" id="JAJJMB010004170">
    <property type="protein sequence ID" value="KAI3943794.1"/>
    <property type="molecule type" value="Genomic_DNA"/>
</dbReference>
<name>A0AAD4XQI4_9MAGN</name>
<protein>
    <submittedName>
        <fullName evidence="2">Uncharacterized protein</fullName>
    </submittedName>
</protein>
<gene>
    <name evidence="2" type="ORF">MKW98_004299</name>
</gene>
<accession>A0AAD4XQI4</accession>
<proteinExistence type="predicted"/>
<evidence type="ECO:0000313" key="3">
    <source>
        <dbReference type="Proteomes" id="UP001202328"/>
    </source>
</evidence>
<dbReference type="Proteomes" id="UP001202328">
    <property type="component" value="Unassembled WGS sequence"/>
</dbReference>
<evidence type="ECO:0000256" key="1">
    <source>
        <dbReference type="SAM" id="MobiDB-lite"/>
    </source>
</evidence>
<reference evidence="2" key="1">
    <citation type="submission" date="2022-04" db="EMBL/GenBank/DDBJ databases">
        <title>A functionally conserved STORR gene fusion in Papaver species that diverged 16.8 million years ago.</title>
        <authorList>
            <person name="Catania T."/>
        </authorList>
    </citation>
    <scope>NUCLEOTIDE SEQUENCE</scope>
    <source>
        <strain evidence="2">S-188037</strain>
    </source>
</reference>
<keyword evidence="3" id="KW-1185">Reference proteome</keyword>
<sequence length="84" mass="9396">MKQNIPELGYCMCPAENNDLNDDSCEKKELKDLDSGGPSKTVPSRRSSMRRKAAEVQRDQVAQLVFCTMYLLDSSSSFCWAVNG</sequence>
<feature type="region of interest" description="Disordered" evidence="1">
    <location>
        <begin position="28"/>
        <end position="54"/>
    </location>
</feature>
<comment type="caution">
    <text evidence="2">The sequence shown here is derived from an EMBL/GenBank/DDBJ whole genome shotgun (WGS) entry which is preliminary data.</text>
</comment>
<dbReference type="AlphaFoldDB" id="A0AAD4XQI4"/>